<protein>
    <recommendedName>
        <fullName evidence="2">PKD domain-containing protein</fullName>
    </recommendedName>
</protein>
<dbReference type="Pfam" id="PF18911">
    <property type="entry name" value="PKD_4"/>
    <property type="match status" value="1"/>
</dbReference>
<dbReference type="Pfam" id="PF13585">
    <property type="entry name" value="CHU_C"/>
    <property type="match status" value="1"/>
</dbReference>
<proteinExistence type="predicted"/>
<dbReference type="InterPro" id="IPR022409">
    <property type="entry name" value="PKD/Chitinase_dom"/>
</dbReference>
<dbReference type="Gene3D" id="2.60.40.10">
    <property type="entry name" value="Immunoglobulins"/>
    <property type="match status" value="2"/>
</dbReference>
<evidence type="ECO:0000256" key="1">
    <source>
        <dbReference type="SAM" id="SignalP"/>
    </source>
</evidence>
<keyword evidence="4" id="KW-1185">Reference proteome</keyword>
<feature type="signal peptide" evidence="1">
    <location>
        <begin position="1"/>
        <end position="15"/>
    </location>
</feature>
<comment type="caution">
    <text evidence="3">The sequence shown here is derived from an EMBL/GenBank/DDBJ whole genome shotgun (WGS) entry which is preliminary data.</text>
</comment>
<dbReference type="Gene3D" id="2.60.40.2700">
    <property type="match status" value="3"/>
</dbReference>
<dbReference type="Proteomes" id="UP000637774">
    <property type="component" value="Unassembled WGS sequence"/>
</dbReference>
<dbReference type="CDD" id="cd00146">
    <property type="entry name" value="PKD"/>
    <property type="match status" value="1"/>
</dbReference>
<dbReference type="SUPFAM" id="SSF82171">
    <property type="entry name" value="DPP6 N-terminal domain-like"/>
    <property type="match status" value="1"/>
</dbReference>
<sequence length="1113" mass="115562">MLLLLLSGGATTAYAQTAPPPECSQDEKFANTWYFGYKAGLDFNAATDSIPPNALTDGQMTAPAGAGVMSDGNGKILFYSNGDTIWNGNHTIMTNGTGMGGNRLVTDGPLPIRMPGSPPPTMPGAETRYLIFTQDARGGPKGLSYSEIIIPAGGGPGTVVAATKNTPLTQGTTEKMTGVFHKNGCDIWIIVHGWGNAKSGTANRGDAFLAYRVRTTGVDPTPIISTVGSLHASSVAPMGYRGQMKVTPDGQQLAVARFSEVVGDSSSSVELFNFDAGTGRVSNPKIIDSKEGGYYGVEFSPGRSRLYATVLNPLNPQLLQFNISGTGTAGKQVIPLRQRTPVNLGSMQAAPDGKIYVARENQPALGFIAYPDSLGARARYADDSLKLGGRRSGLGLVNFNQSSLLRVGFGAQSTACLEFTFQAPPIDFDSKTYAWNFGDGTQSTVENPTHTYPAPGNYVVTLRITTACFCRQSQGLIRVPGPPTPGSIGASQPLCAGAAPAPLTSTAAAGAGTGQFTYQWQSSPDNSTWADIGGANGPSFAPGALTVTTYFRRLVSSGFCAPRTPSASVTITVLPVLVAGGIVADQTVCAGTAPAPLTSTAPATGGSGTFTYQWQSSPDNSTWTDIGGANGPGFAPGALTVTTYFRRLVSSGFCAPRTPSTSVTITVLPVVVAGGIAADRTVCAGTAPVQLTSTTPDTGGTGQFTYQWQSSPDNSTWTDIGGATNPTYAPGALTVTTYFRRLVSSGTGICSTAVSNVVAVRVQPLVTPTVTLAAPPVQCPDTPLTFTTVFSNAGPAPTFRWFVNNVAVASGPTFTSSTLVTGDQVRVEVTPTAGLCSTGVATATVIVTRTSTPLPALTIDVQPGGPVCPGAPLTFSIASVSNAGPALTYQWLVDGNAMTGATTPVYTSTTLRQGQIVTLRLRTTNGCGQPVTVVSNGVAARISPPVDVDAGPDKEILAGTSVTLEGRADGTYPVTWTPATGLTFFGNDQLRPSASPTVTTTYTLSAGAGGCADSDEVTVTVRPPIRIPNAFTPNGDGRDDTWQIEFIEQFPDNTVTVFNRWGNRIFSADNYSRANEWRGDINGQPAPVGTYYYVVITKGPLGKSYSGSITVLY</sequence>
<evidence type="ECO:0000313" key="3">
    <source>
        <dbReference type="EMBL" id="GGH90476.1"/>
    </source>
</evidence>
<dbReference type="SMART" id="SM00089">
    <property type="entry name" value="PKD"/>
    <property type="match status" value="1"/>
</dbReference>
<evidence type="ECO:0000313" key="4">
    <source>
        <dbReference type="Proteomes" id="UP000637774"/>
    </source>
</evidence>
<feature type="domain" description="PKD" evidence="2">
    <location>
        <begin position="429"/>
        <end position="467"/>
    </location>
</feature>
<gene>
    <name evidence="3" type="ORF">GCM10011495_36430</name>
</gene>
<evidence type="ECO:0000259" key="2">
    <source>
        <dbReference type="PROSITE" id="PS50093"/>
    </source>
</evidence>
<dbReference type="InterPro" id="IPR026341">
    <property type="entry name" value="T9SS_type_B"/>
</dbReference>
<dbReference type="NCBIfam" id="TIGR04131">
    <property type="entry name" value="Bac_Flav_CTERM"/>
    <property type="match status" value="1"/>
</dbReference>
<dbReference type="PROSITE" id="PS50093">
    <property type="entry name" value="PKD"/>
    <property type="match status" value="1"/>
</dbReference>
<name>A0ABQ2AIB2_9BACT</name>
<keyword evidence="1" id="KW-0732">Signal</keyword>
<dbReference type="InterPro" id="IPR000601">
    <property type="entry name" value="PKD_dom"/>
</dbReference>
<organism evidence="3 4">
    <name type="scientific">Hymenobacter frigidus</name>
    <dbReference type="NCBI Taxonomy" id="1524095"/>
    <lineage>
        <taxon>Bacteria</taxon>
        <taxon>Pseudomonadati</taxon>
        <taxon>Bacteroidota</taxon>
        <taxon>Cytophagia</taxon>
        <taxon>Cytophagales</taxon>
        <taxon>Hymenobacteraceae</taxon>
        <taxon>Hymenobacter</taxon>
    </lineage>
</organism>
<dbReference type="InterPro" id="IPR035986">
    <property type="entry name" value="PKD_dom_sf"/>
</dbReference>
<accession>A0ABQ2AIB2</accession>
<dbReference type="SUPFAM" id="SSF49299">
    <property type="entry name" value="PKD domain"/>
    <property type="match status" value="1"/>
</dbReference>
<feature type="chain" id="PRO_5045161531" description="PKD domain-containing protein" evidence="1">
    <location>
        <begin position="16"/>
        <end position="1113"/>
    </location>
</feature>
<dbReference type="EMBL" id="BMGY01000054">
    <property type="protein sequence ID" value="GGH90476.1"/>
    <property type="molecule type" value="Genomic_DNA"/>
</dbReference>
<reference evidence="4" key="1">
    <citation type="journal article" date="2019" name="Int. J. Syst. Evol. Microbiol.">
        <title>The Global Catalogue of Microorganisms (GCM) 10K type strain sequencing project: providing services to taxonomists for standard genome sequencing and annotation.</title>
        <authorList>
            <consortium name="The Broad Institute Genomics Platform"/>
            <consortium name="The Broad Institute Genome Sequencing Center for Infectious Disease"/>
            <person name="Wu L."/>
            <person name="Ma J."/>
        </authorList>
    </citation>
    <scope>NUCLEOTIDE SEQUENCE [LARGE SCALE GENOMIC DNA]</scope>
    <source>
        <strain evidence="4">CGMCC 1.14966</strain>
    </source>
</reference>
<dbReference type="InterPro" id="IPR013783">
    <property type="entry name" value="Ig-like_fold"/>
</dbReference>